<keyword evidence="2" id="KW-0238">DNA-binding</keyword>
<evidence type="ECO:0000256" key="1">
    <source>
        <dbReference type="ARBA" id="ARBA00023015"/>
    </source>
</evidence>
<dbReference type="EMBL" id="WEGK01000006">
    <property type="protein sequence ID" value="MQY20303.1"/>
    <property type="molecule type" value="Genomic_DNA"/>
</dbReference>
<dbReference type="AlphaFoldDB" id="A0A7K0D3J1"/>
<keyword evidence="6" id="KW-1185">Reference proteome</keyword>
<reference evidence="5 6" key="1">
    <citation type="submission" date="2019-10" db="EMBL/GenBank/DDBJ databases">
        <title>Nocardia macrotermitis sp. nov. and Nocardia aurantia sp. nov., isolated from the gut of fungus growing-termite Macrotermes natalensis.</title>
        <authorList>
            <person name="Benndorf R."/>
            <person name="Schwitalla J."/>
            <person name="Martin K."/>
            <person name="De Beer W."/>
            <person name="Kaster A.-K."/>
            <person name="Vollmers J."/>
            <person name="Poulsen M."/>
            <person name="Beemelmanns C."/>
        </authorList>
    </citation>
    <scope>NUCLEOTIDE SEQUENCE [LARGE SCALE GENOMIC DNA]</scope>
    <source>
        <strain evidence="5 6">RB20</strain>
    </source>
</reference>
<dbReference type="Pfam" id="PF01638">
    <property type="entry name" value="HxlR"/>
    <property type="match status" value="1"/>
</dbReference>
<dbReference type="GO" id="GO:0003677">
    <property type="term" value="F:DNA binding"/>
    <property type="evidence" value="ECO:0007669"/>
    <property type="project" value="UniProtKB-KW"/>
</dbReference>
<name>A0A7K0D3J1_9NOCA</name>
<dbReference type="PANTHER" id="PTHR33204:SF39">
    <property type="entry name" value="TRANSCRIPTIONAL REGULATORY PROTEIN"/>
    <property type="match status" value="1"/>
</dbReference>
<sequence length="129" mass="14873">MNPDDEQRHAHDIALRVFAVVSTKWALRVLEEIDSGRHRFRELHRAVQGISFKMLTQTLRDLENHGLITRFDHHTPNPHVDYTLTTPGTELLTTVHTLCTWSRTHLDHLLATPAHRPEPTDQPDVIGPR</sequence>
<comment type="caution">
    <text evidence="5">The sequence shown here is derived from an EMBL/GenBank/DDBJ whole genome shotgun (WGS) entry which is preliminary data.</text>
</comment>
<dbReference type="SUPFAM" id="SSF46785">
    <property type="entry name" value="Winged helix' DNA-binding domain"/>
    <property type="match status" value="1"/>
</dbReference>
<keyword evidence="3" id="KW-0804">Transcription</keyword>
<dbReference type="RefSeq" id="WP_319945013.1">
    <property type="nucleotide sequence ID" value="NZ_WEGK01000006.1"/>
</dbReference>
<dbReference type="InterPro" id="IPR002577">
    <property type="entry name" value="HTH_HxlR"/>
</dbReference>
<dbReference type="InterPro" id="IPR036390">
    <property type="entry name" value="WH_DNA-bd_sf"/>
</dbReference>
<evidence type="ECO:0000259" key="4">
    <source>
        <dbReference type="PROSITE" id="PS51118"/>
    </source>
</evidence>
<proteinExistence type="predicted"/>
<gene>
    <name evidence="5" type="primary">ytcD</name>
    <name evidence="5" type="ORF">NRB20_34050</name>
</gene>
<dbReference type="PROSITE" id="PS51118">
    <property type="entry name" value="HTH_HXLR"/>
    <property type="match status" value="1"/>
</dbReference>
<evidence type="ECO:0000313" key="6">
    <source>
        <dbReference type="Proteomes" id="UP000438448"/>
    </source>
</evidence>
<dbReference type="Proteomes" id="UP000438448">
    <property type="component" value="Unassembled WGS sequence"/>
</dbReference>
<organism evidence="5 6">
    <name type="scientific">Nocardia macrotermitis</name>
    <dbReference type="NCBI Taxonomy" id="2585198"/>
    <lineage>
        <taxon>Bacteria</taxon>
        <taxon>Bacillati</taxon>
        <taxon>Actinomycetota</taxon>
        <taxon>Actinomycetes</taxon>
        <taxon>Mycobacteriales</taxon>
        <taxon>Nocardiaceae</taxon>
        <taxon>Nocardia</taxon>
    </lineage>
</organism>
<dbReference type="PANTHER" id="PTHR33204">
    <property type="entry name" value="TRANSCRIPTIONAL REGULATOR, MARR FAMILY"/>
    <property type="match status" value="1"/>
</dbReference>
<evidence type="ECO:0000313" key="5">
    <source>
        <dbReference type="EMBL" id="MQY20303.1"/>
    </source>
</evidence>
<keyword evidence="1" id="KW-0805">Transcription regulation</keyword>
<dbReference type="Gene3D" id="1.10.10.10">
    <property type="entry name" value="Winged helix-like DNA-binding domain superfamily/Winged helix DNA-binding domain"/>
    <property type="match status" value="1"/>
</dbReference>
<accession>A0A7K0D3J1</accession>
<evidence type="ECO:0000256" key="2">
    <source>
        <dbReference type="ARBA" id="ARBA00023125"/>
    </source>
</evidence>
<feature type="domain" description="HTH hxlR-type" evidence="4">
    <location>
        <begin position="2"/>
        <end position="110"/>
    </location>
</feature>
<evidence type="ECO:0000256" key="3">
    <source>
        <dbReference type="ARBA" id="ARBA00023163"/>
    </source>
</evidence>
<dbReference type="InterPro" id="IPR036388">
    <property type="entry name" value="WH-like_DNA-bd_sf"/>
</dbReference>
<protein>
    <submittedName>
        <fullName evidence="5">Putative HTH-type transcriptional regulator YtcD</fullName>
    </submittedName>
</protein>